<gene>
    <name evidence="1" type="ORF">LCGC14_0249410</name>
</gene>
<name>A0A0F9X9U0_9ZZZZ</name>
<dbReference type="AlphaFoldDB" id="A0A0F9X9U0"/>
<sequence length="212" mass="23815">MSEKMARALGAGGSTIVMIAGKECMPRPLGIMELSEVERDCLERYKRSYLKTFSDNADLIPENEGIKLLRGKMEEVATWDVGDLPAKYAHDPDKLSITKGLRKWLQSEMLVDKDASSKQLKRVCATALDREMLSAKLYERKTKEKPAKMKVPYVNWWITGSFDGMISLVWTCFKGNGVTREQVAELMVKDPAMLAGLSREIEHLSAPEVKNG</sequence>
<protein>
    <submittedName>
        <fullName evidence="1">Uncharacterized protein</fullName>
    </submittedName>
</protein>
<reference evidence="1" key="1">
    <citation type="journal article" date="2015" name="Nature">
        <title>Complex archaea that bridge the gap between prokaryotes and eukaryotes.</title>
        <authorList>
            <person name="Spang A."/>
            <person name="Saw J.H."/>
            <person name="Jorgensen S.L."/>
            <person name="Zaremba-Niedzwiedzka K."/>
            <person name="Martijn J."/>
            <person name="Lind A.E."/>
            <person name="van Eijk R."/>
            <person name="Schleper C."/>
            <person name="Guy L."/>
            <person name="Ettema T.J."/>
        </authorList>
    </citation>
    <scope>NUCLEOTIDE SEQUENCE</scope>
</reference>
<evidence type="ECO:0000313" key="1">
    <source>
        <dbReference type="EMBL" id="KKN88378.1"/>
    </source>
</evidence>
<organism evidence="1">
    <name type="scientific">marine sediment metagenome</name>
    <dbReference type="NCBI Taxonomy" id="412755"/>
    <lineage>
        <taxon>unclassified sequences</taxon>
        <taxon>metagenomes</taxon>
        <taxon>ecological metagenomes</taxon>
    </lineage>
</organism>
<comment type="caution">
    <text evidence="1">The sequence shown here is derived from an EMBL/GenBank/DDBJ whole genome shotgun (WGS) entry which is preliminary data.</text>
</comment>
<proteinExistence type="predicted"/>
<dbReference type="EMBL" id="LAZR01000129">
    <property type="protein sequence ID" value="KKN88378.1"/>
    <property type="molecule type" value="Genomic_DNA"/>
</dbReference>
<accession>A0A0F9X9U0</accession>